<dbReference type="EMBL" id="JAUJFL010000004">
    <property type="protein sequence ID" value="KAK2605249.1"/>
    <property type="molecule type" value="Genomic_DNA"/>
</dbReference>
<gene>
    <name evidence="8" type="ORF">N8I77_008100</name>
</gene>
<evidence type="ECO:0000256" key="6">
    <source>
        <dbReference type="SAM" id="Phobius"/>
    </source>
</evidence>
<comment type="similarity">
    <text evidence="5">Belongs to the SAT4 family.</text>
</comment>
<dbReference type="Pfam" id="PF20684">
    <property type="entry name" value="Fung_rhodopsin"/>
    <property type="match status" value="1"/>
</dbReference>
<keyword evidence="3 6" id="KW-1133">Transmembrane helix</keyword>
<evidence type="ECO:0000256" key="4">
    <source>
        <dbReference type="ARBA" id="ARBA00023136"/>
    </source>
</evidence>
<dbReference type="Proteomes" id="UP001265746">
    <property type="component" value="Unassembled WGS sequence"/>
</dbReference>
<organism evidence="8 9">
    <name type="scientific">Phomopsis amygdali</name>
    <name type="common">Fusicoccum amygdali</name>
    <dbReference type="NCBI Taxonomy" id="1214568"/>
    <lineage>
        <taxon>Eukaryota</taxon>
        <taxon>Fungi</taxon>
        <taxon>Dikarya</taxon>
        <taxon>Ascomycota</taxon>
        <taxon>Pezizomycotina</taxon>
        <taxon>Sordariomycetes</taxon>
        <taxon>Sordariomycetidae</taxon>
        <taxon>Diaporthales</taxon>
        <taxon>Diaporthaceae</taxon>
        <taxon>Diaporthe</taxon>
    </lineage>
</organism>
<evidence type="ECO:0000313" key="9">
    <source>
        <dbReference type="Proteomes" id="UP001265746"/>
    </source>
</evidence>
<feature type="transmembrane region" description="Helical" evidence="6">
    <location>
        <begin position="76"/>
        <end position="99"/>
    </location>
</feature>
<reference evidence="8" key="1">
    <citation type="submission" date="2023-06" db="EMBL/GenBank/DDBJ databases">
        <authorList>
            <person name="Noh H."/>
        </authorList>
    </citation>
    <scope>NUCLEOTIDE SEQUENCE</scope>
    <source>
        <strain evidence="8">DUCC20226</strain>
    </source>
</reference>
<feature type="domain" description="Rhodopsin" evidence="7">
    <location>
        <begin position="58"/>
        <end position="298"/>
    </location>
</feature>
<keyword evidence="2 6" id="KW-0812">Transmembrane</keyword>
<dbReference type="PANTHER" id="PTHR33048:SF131">
    <property type="entry name" value="INTEGRAL MEMBRANE PROTEIN"/>
    <property type="match status" value="1"/>
</dbReference>
<dbReference type="AlphaFoldDB" id="A0AAD9SCL7"/>
<evidence type="ECO:0000256" key="3">
    <source>
        <dbReference type="ARBA" id="ARBA00022989"/>
    </source>
</evidence>
<feature type="transmembrane region" description="Helical" evidence="6">
    <location>
        <begin position="39"/>
        <end position="61"/>
    </location>
</feature>
<keyword evidence="9" id="KW-1185">Reference proteome</keyword>
<dbReference type="InterPro" id="IPR049326">
    <property type="entry name" value="Rhodopsin_dom_fungi"/>
</dbReference>
<feature type="transmembrane region" description="Helical" evidence="6">
    <location>
        <begin position="274"/>
        <end position="293"/>
    </location>
</feature>
<feature type="transmembrane region" description="Helical" evidence="6">
    <location>
        <begin position="201"/>
        <end position="224"/>
    </location>
</feature>
<feature type="transmembrane region" description="Helical" evidence="6">
    <location>
        <begin position="236"/>
        <end position="254"/>
    </location>
</feature>
<accession>A0AAD9SCL7</accession>
<proteinExistence type="inferred from homology"/>
<protein>
    <recommendedName>
        <fullName evidence="7">Rhodopsin domain-containing protein</fullName>
    </recommendedName>
</protein>
<name>A0AAD9SCL7_PHOAM</name>
<comment type="caution">
    <text evidence="8">The sequence shown here is derived from an EMBL/GenBank/DDBJ whole genome shotgun (WGS) entry which is preliminary data.</text>
</comment>
<evidence type="ECO:0000256" key="5">
    <source>
        <dbReference type="ARBA" id="ARBA00038359"/>
    </source>
</evidence>
<feature type="transmembrane region" description="Helical" evidence="6">
    <location>
        <begin position="119"/>
        <end position="143"/>
    </location>
</feature>
<feature type="transmembrane region" description="Helical" evidence="6">
    <location>
        <begin position="155"/>
        <end position="181"/>
    </location>
</feature>
<dbReference type="PANTHER" id="PTHR33048">
    <property type="entry name" value="PTH11-LIKE INTEGRAL MEMBRANE PROTEIN (AFU_ORTHOLOGUE AFUA_5G11245)"/>
    <property type="match status" value="1"/>
</dbReference>
<evidence type="ECO:0000256" key="2">
    <source>
        <dbReference type="ARBA" id="ARBA00022692"/>
    </source>
</evidence>
<evidence type="ECO:0000313" key="8">
    <source>
        <dbReference type="EMBL" id="KAK2605249.1"/>
    </source>
</evidence>
<sequence length="380" mass="41541">MGIINVSLAANIALDHVRRQSDRAPAQEGGLNLSYHSRLTTGVVLGCLATISVVIAIRLLVKKMMPPHHLSADDGLVLVATAFTLSFCMVSLGASMHGLGQHSADLIDAGIDLTHIIEFVWAGHILYSFAIAFAKLSIISSYFRIFPHHRLHKLMYVMLAITLALLAASVAATVFICLPIQAAWDPTIRPQATCYRFPSFLYASTTITMITDVVLCTAPLPYFLRLRLPRKQKVGACLLFIVGGSAVFASAVKLTYIHSLYNTSDIAYDLADPLMWSILECSISIVCLSMPSLRPLFAKLAPLVFFAGEHRQPRERSSITSFSDDSPRLNRITTHFLGSGIISDGIRWPLTQTETNNTSNAEDTGDKLVIIEKVVVEGKA</sequence>
<dbReference type="GO" id="GO:0016020">
    <property type="term" value="C:membrane"/>
    <property type="evidence" value="ECO:0007669"/>
    <property type="project" value="UniProtKB-SubCell"/>
</dbReference>
<evidence type="ECO:0000259" key="7">
    <source>
        <dbReference type="Pfam" id="PF20684"/>
    </source>
</evidence>
<dbReference type="InterPro" id="IPR052337">
    <property type="entry name" value="SAT4-like"/>
</dbReference>
<comment type="subcellular location">
    <subcellularLocation>
        <location evidence="1">Membrane</location>
        <topology evidence="1">Multi-pass membrane protein</topology>
    </subcellularLocation>
</comment>
<evidence type="ECO:0000256" key="1">
    <source>
        <dbReference type="ARBA" id="ARBA00004141"/>
    </source>
</evidence>
<keyword evidence="4 6" id="KW-0472">Membrane</keyword>